<name>A0A329TWB6_9FIRM</name>
<comment type="caution">
    <text evidence="1">The sequence shown here is derived from an EMBL/GenBank/DDBJ whole genome shotgun (WGS) entry which is preliminary data.</text>
</comment>
<gene>
    <name evidence="1" type="ORF">C4N26_10120</name>
</gene>
<dbReference type="OrthoDB" id="9815473at2"/>
<evidence type="ECO:0000313" key="2">
    <source>
        <dbReference type="Proteomes" id="UP000251144"/>
    </source>
</evidence>
<dbReference type="Proteomes" id="UP000251144">
    <property type="component" value="Unassembled WGS sequence"/>
</dbReference>
<proteinExistence type="predicted"/>
<dbReference type="AlphaFoldDB" id="A0A329TWB6"/>
<accession>A0A329TWB6</accession>
<dbReference type="EMBL" id="PRLB01000010">
    <property type="protein sequence ID" value="RAW53609.1"/>
    <property type="molecule type" value="Genomic_DNA"/>
</dbReference>
<evidence type="ECO:0000313" key="1">
    <source>
        <dbReference type="EMBL" id="RAW53609.1"/>
    </source>
</evidence>
<organism evidence="1 2">
    <name type="scientific">Faecalibacterium prausnitzii</name>
    <dbReference type="NCBI Taxonomy" id="853"/>
    <lineage>
        <taxon>Bacteria</taxon>
        <taxon>Bacillati</taxon>
        <taxon>Bacillota</taxon>
        <taxon>Clostridia</taxon>
        <taxon>Eubacteriales</taxon>
        <taxon>Oscillospiraceae</taxon>
        <taxon>Faecalibacterium</taxon>
    </lineage>
</organism>
<dbReference type="SUPFAM" id="SSF69279">
    <property type="entry name" value="Phage tail proteins"/>
    <property type="match status" value="1"/>
</dbReference>
<reference evidence="1 2" key="1">
    <citation type="submission" date="2018-02" db="EMBL/GenBank/DDBJ databases">
        <title>Complete genome sequencing of Faecalibacterium prausnitzii strains isolated from the human gut.</title>
        <authorList>
            <person name="Fitzgerald B.C."/>
            <person name="Shkoporov A.N."/>
            <person name="Ross P.R."/>
            <person name="Hill C."/>
        </authorList>
    </citation>
    <scope>NUCLEOTIDE SEQUENCE [LARGE SCALE GENOMIC DNA]</scope>
    <source>
        <strain evidence="1 2">APC942/32-1</strain>
    </source>
</reference>
<protein>
    <submittedName>
        <fullName evidence="1">Preprotein translocase subunit TatB</fullName>
    </submittedName>
</protein>
<sequence>MVLTAARPKGRQAAVLLTYEKTDISEEIAPDLESFKYTDVAESKSDSVSITVNAKAAKWKNDWMPEKGVKLYPAIVVKDWNIGGIESGYRDYSAECGAFVLDDLSFAGAPDSLTMGGVAKPNDTSFSERNRTFTWKNTSVKKIAETIAGRYKLELKFEGDDHGIDAKEQDGTDSAFLQDLCSTYALVIKVYTSKLWVYDREKYKAKDPVWTVYESRPVGNPTALCVEPGSFKWNTKLTGTYTGGLYTYTNKQKKININVKVGTDERQLKLTGKVSSEADAKARLIAAIKNANHGATKISFTMLGYPAGASAQCFNLVGYGKMDGKYFVDQMEHTISPSNGYKTQVKASKVEKEDFA</sequence>